<proteinExistence type="predicted"/>
<evidence type="ECO:0000313" key="1">
    <source>
        <dbReference type="Ensembl" id="ENSCCEP00000023342.1"/>
    </source>
</evidence>
<dbReference type="InterPro" id="IPR012573">
    <property type="entry name" value="Meleagrin/Cygnin"/>
</dbReference>
<protein>
    <recommendedName>
        <fullName evidence="3">Beta-defensin</fullName>
    </recommendedName>
</protein>
<name>A0A8C0VLJ8_CYACU</name>
<dbReference type="Proteomes" id="UP000694410">
    <property type="component" value="Unplaced"/>
</dbReference>
<accession>A0A8C0VLJ8</accession>
<organism evidence="1 2">
    <name type="scientific">Cyanistes caeruleus</name>
    <name type="common">Eurasian blue tit</name>
    <name type="synonym">Parus caeruleus</name>
    <dbReference type="NCBI Taxonomy" id="156563"/>
    <lineage>
        <taxon>Eukaryota</taxon>
        <taxon>Metazoa</taxon>
        <taxon>Chordata</taxon>
        <taxon>Craniata</taxon>
        <taxon>Vertebrata</taxon>
        <taxon>Euteleostomi</taxon>
        <taxon>Archelosauria</taxon>
        <taxon>Archosauria</taxon>
        <taxon>Dinosauria</taxon>
        <taxon>Saurischia</taxon>
        <taxon>Theropoda</taxon>
        <taxon>Coelurosauria</taxon>
        <taxon>Aves</taxon>
        <taxon>Neognathae</taxon>
        <taxon>Neoaves</taxon>
        <taxon>Telluraves</taxon>
        <taxon>Australaves</taxon>
        <taxon>Passeriformes</taxon>
        <taxon>Paridae</taxon>
        <taxon>Cyanistes</taxon>
    </lineage>
</organism>
<dbReference type="Ensembl" id="ENSCCET00000035293.1">
    <property type="protein sequence ID" value="ENSCCEP00000023342.1"/>
    <property type="gene ID" value="ENSCCEG00000020914.1"/>
</dbReference>
<sequence>MALTKVLLWPCRSWPESLYKTSALRHLGHAFVPVCQDPPRPPAMRVLCVVFAVLLLFSLATQGHGQPKGFCDGYCSHACGETEEWSFSPYCEDLHCCIPSPKKGK</sequence>
<keyword evidence="2" id="KW-1185">Reference proteome</keyword>
<reference evidence="1" key="2">
    <citation type="submission" date="2025-09" db="UniProtKB">
        <authorList>
            <consortium name="Ensembl"/>
        </authorList>
    </citation>
    <scope>IDENTIFICATION</scope>
</reference>
<dbReference type="Gene3D" id="3.10.360.10">
    <property type="entry name" value="Antimicrobial Peptide, Beta-defensin 2, Chain A"/>
    <property type="match status" value="1"/>
</dbReference>
<dbReference type="AlphaFoldDB" id="A0A8C0VLJ8"/>
<reference evidence="1" key="1">
    <citation type="submission" date="2025-08" db="UniProtKB">
        <authorList>
            <consortium name="Ensembl"/>
        </authorList>
    </citation>
    <scope>IDENTIFICATION</scope>
</reference>
<evidence type="ECO:0008006" key="3">
    <source>
        <dbReference type="Google" id="ProtNLM"/>
    </source>
</evidence>
<dbReference type="Pfam" id="PF08189">
    <property type="entry name" value="Meleagrin"/>
    <property type="match status" value="1"/>
</dbReference>
<evidence type="ECO:0000313" key="2">
    <source>
        <dbReference type="Proteomes" id="UP000694410"/>
    </source>
</evidence>